<keyword evidence="3" id="KW-1185">Reference proteome</keyword>
<comment type="caution">
    <text evidence="2">The sequence shown here is derived from an EMBL/GenBank/DDBJ whole genome shotgun (WGS) entry which is preliminary data.</text>
</comment>
<name>A0ABN1DFD7_9ACTN</name>
<dbReference type="Proteomes" id="UP001501576">
    <property type="component" value="Unassembled WGS sequence"/>
</dbReference>
<sequence length="184" mass="19983">MNLIAAAVSKPGDVGRKVGFDMSEGWGMIFAAAFTGLFVLLAAVIAYRTGRRQVADQGRVEHQHWVRQNRFDAYQKFIAASDAVDDALEERRRHPGIGNAPLTRTLEGLMGAKARVQLVGPDAMVRSAMTVVTAAAALQQRMGRPVTQILPLNGQEWRELTEALVAAEGQFINDARATLDAPAE</sequence>
<evidence type="ECO:0000313" key="2">
    <source>
        <dbReference type="EMBL" id="GAA0541945.1"/>
    </source>
</evidence>
<evidence type="ECO:0008006" key="4">
    <source>
        <dbReference type="Google" id="ProtNLM"/>
    </source>
</evidence>
<gene>
    <name evidence="2" type="ORF">GCM10010390_49920</name>
</gene>
<evidence type="ECO:0000313" key="3">
    <source>
        <dbReference type="Proteomes" id="UP001501576"/>
    </source>
</evidence>
<protein>
    <recommendedName>
        <fullName evidence="4">Secreted protein</fullName>
    </recommendedName>
</protein>
<proteinExistence type="predicted"/>
<keyword evidence="1" id="KW-0472">Membrane</keyword>
<feature type="transmembrane region" description="Helical" evidence="1">
    <location>
        <begin position="26"/>
        <end position="47"/>
    </location>
</feature>
<dbReference type="EMBL" id="BAAABZ010000049">
    <property type="protein sequence ID" value="GAA0541945.1"/>
    <property type="molecule type" value="Genomic_DNA"/>
</dbReference>
<organism evidence="2 3">
    <name type="scientific">Streptomyces mordarskii</name>
    <dbReference type="NCBI Taxonomy" id="1226758"/>
    <lineage>
        <taxon>Bacteria</taxon>
        <taxon>Bacillati</taxon>
        <taxon>Actinomycetota</taxon>
        <taxon>Actinomycetes</taxon>
        <taxon>Kitasatosporales</taxon>
        <taxon>Streptomycetaceae</taxon>
        <taxon>Streptomyces</taxon>
    </lineage>
</organism>
<evidence type="ECO:0000256" key="1">
    <source>
        <dbReference type="SAM" id="Phobius"/>
    </source>
</evidence>
<keyword evidence="1" id="KW-0812">Transmembrane</keyword>
<keyword evidence="1" id="KW-1133">Transmembrane helix</keyword>
<accession>A0ABN1DFD7</accession>
<reference evidence="2 3" key="1">
    <citation type="journal article" date="2019" name="Int. J. Syst. Evol. Microbiol.">
        <title>The Global Catalogue of Microorganisms (GCM) 10K type strain sequencing project: providing services to taxonomists for standard genome sequencing and annotation.</title>
        <authorList>
            <consortium name="The Broad Institute Genomics Platform"/>
            <consortium name="The Broad Institute Genome Sequencing Center for Infectious Disease"/>
            <person name="Wu L."/>
            <person name="Ma J."/>
        </authorList>
    </citation>
    <scope>NUCLEOTIDE SEQUENCE [LARGE SCALE GENOMIC DNA]</scope>
    <source>
        <strain evidence="2 3">JCM 5052</strain>
    </source>
</reference>